<dbReference type="AlphaFoldDB" id="A0A226DFF8"/>
<organism evidence="7 8">
    <name type="scientific">Folsomia candida</name>
    <name type="common">Springtail</name>
    <dbReference type="NCBI Taxonomy" id="158441"/>
    <lineage>
        <taxon>Eukaryota</taxon>
        <taxon>Metazoa</taxon>
        <taxon>Ecdysozoa</taxon>
        <taxon>Arthropoda</taxon>
        <taxon>Hexapoda</taxon>
        <taxon>Collembola</taxon>
        <taxon>Entomobryomorpha</taxon>
        <taxon>Isotomoidea</taxon>
        <taxon>Isotomidae</taxon>
        <taxon>Proisotominae</taxon>
        <taxon>Folsomia</taxon>
    </lineage>
</organism>
<evidence type="ECO:0000313" key="7">
    <source>
        <dbReference type="EMBL" id="OXA42936.1"/>
    </source>
</evidence>
<keyword evidence="8" id="KW-1185">Reference proteome</keyword>
<dbReference type="GO" id="GO:0005524">
    <property type="term" value="F:ATP binding"/>
    <property type="evidence" value="ECO:0007669"/>
    <property type="project" value="UniProtKB-KW"/>
</dbReference>
<proteinExistence type="inferred from homology"/>
<accession>A0A226DFF8</accession>
<sequence>MENASQFYSKLLQEFEILQWDPDNEGAFGTVCKVKERVKQNSNPTVIKIIEACNKTDFSVNYTKNQFNYTKYAKREITILAKLDHPNILKILEGWQEHVPCGFRGYPKKKTPVKGSEGVYIIRTEWCDQGSVSKWLKSAWRCEADGYKIAYQIASGLNFLHEQKIIHRDLKPANILLKTEGVKVLVVKISDFGLATELRTKMTSRVGTKSYRSPELNKHGGIKYSAKADIFSFGVILFKILVRCKFDSELEQEFSSMMHEGVKEVNDLETWKQKWKLASKDSDLISSMISQNPERRPACAEIISKLQEIPDITNGIVPFDTKPEHFVYEGPELDLNCFTISKCEILTLLTLNNVSVQISELMKCLENCVNLKYLDLSISQRESGTEKDLGKDLPYRPVNLKHLTNFKLHHLNKLCNSDSLTNITEISTDILRNLLFFEKKQQPKKLVLSILTLDECLISRDFVDKYDQILEVEVLTIISCQSGGEHCRNFDLVCSVLKTTWDVIRLKPFYWNCTNREFGKSLIEEYFKDVPRGCEMIEIIGNNNVISVVNKEFEYENEFAECTAMVDENF</sequence>
<keyword evidence="4" id="KW-0067">ATP-binding</keyword>
<dbReference type="STRING" id="158441.A0A226DFF8"/>
<dbReference type="GO" id="GO:0005634">
    <property type="term" value="C:nucleus"/>
    <property type="evidence" value="ECO:0007669"/>
    <property type="project" value="TreeGrafter"/>
</dbReference>
<dbReference type="PROSITE" id="PS50011">
    <property type="entry name" value="PROTEIN_KINASE_DOM"/>
    <property type="match status" value="1"/>
</dbReference>
<comment type="similarity">
    <text evidence="5">Belongs to the protein kinase superfamily. Ser/Thr protein kinase family. GCN2 subfamily.</text>
</comment>
<evidence type="ECO:0000256" key="5">
    <source>
        <dbReference type="ARBA" id="ARBA00037982"/>
    </source>
</evidence>
<dbReference type="PANTHER" id="PTHR11042">
    <property type="entry name" value="EUKARYOTIC TRANSLATION INITIATION FACTOR 2-ALPHA KINASE EIF2-ALPHA KINASE -RELATED"/>
    <property type="match status" value="1"/>
</dbReference>
<gene>
    <name evidence="7" type="ORF">Fcan01_22354</name>
</gene>
<dbReference type="Gene3D" id="3.30.200.20">
    <property type="entry name" value="Phosphorylase Kinase, domain 1"/>
    <property type="match status" value="1"/>
</dbReference>
<evidence type="ECO:0000259" key="6">
    <source>
        <dbReference type="PROSITE" id="PS50011"/>
    </source>
</evidence>
<dbReference type="Proteomes" id="UP000198287">
    <property type="component" value="Unassembled WGS sequence"/>
</dbReference>
<keyword evidence="2" id="KW-0547">Nucleotide-binding</keyword>
<evidence type="ECO:0000256" key="3">
    <source>
        <dbReference type="ARBA" id="ARBA00022777"/>
    </source>
</evidence>
<evidence type="ECO:0000256" key="2">
    <source>
        <dbReference type="ARBA" id="ARBA00022741"/>
    </source>
</evidence>
<dbReference type="GO" id="GO:0004672">
    <property type="term" value="F:protein kinase activity"/>
    <property type="evidence" value="ECO:0007669"/>
    <property type="project" value="InterPro"/>
</dbReference>
<dbReference type="SUPFAM" id="SSF56112">
    <property type="entry name" value="Protein kinase-like (PK-like)"/>
    <property type="match status" value="1"/>
</dbReference>
<keyword evidence="1" id="KW-0808">Transferase</keyword>
<dbReference type="OMA" id="EYENEFA"/>
<dbReference type="InterPro" id="IPR008271">
    <property type="entry name" value="Ser/Thr_kinase_AS"/>
</dbReference>
<dbReference type="SUPFAM" id="SSF52047">
    <property type="entry name" value="RNI-like"/>
    <property type="match status" value="1"/>
</dbReference>
<dbReference type="GO" id="GO:0005737">
    <property type="term" value="C:cytoplasm"/>
    <property type="evidence" value="ECO:0007669"/>
    <property type="project" value="TreeGrafter"/>
</dbReference>
<feature type="domain" description="Protein kinase" evidence="6">
    <location>
        <begin position="17"/>
        <end position="312"/>
    </location>
</feature>
<dbReference type="Pfam" id="PF00069">
    <property type="entry name" value="Pkinase"/>
    <property type="match status" value="1"/>
</dbReference>
<dbReference type="EMBL" id="LNIX01000024">
    <property type="protein sequence ID" value="OXA42936.1"/>
    <property type="molecule type" value="Genomic_DNA"/>
</dbReference>
<evidence type="ECO:0000256" key="1">
    <source>
        <dbReference type="ARBA" id="ARBA00022679"/>
    </source>
</evidence>
<comment type="caution">
    <text evidence="7">The sequence shown here is derived from an EMBL/GenBank/DDBJ whole genome shotgun (WGS) entry which is preliminary data.</text>
</comment>
<protein>
    <submittedName>
        <fullName evidence="7">Interferon-induced, double-stranded RNA-activated protein kinase</fullName>
    </submittedName>
</protein>
<dbReference type="PROSITE" id="PS00108">
    <property type="entry name" value="PROTEIN_KINASE_ST"/>
    <property type="match status" value="1"/>
</dbReference>
<keyword evidence="3 7" id="KW-0418">Kinase</keyword>
<dbReference type="InterPro" id="IPR011009">
    <property type="entry name" value="Kinase-like_dom_sf"/>
</dbReference>
<evidence type="ECO:0000313" key="8">
    <source>
        <dbReference type="Proteomes" id="UP000198287"/>
    </source>
</evidence>
<dbReference type="SMART" id="SM00220">
    <property type="entry name" value="S_TKc"/>
    <property type="match status" value="1"/>
</dbReference>
<name>A0A226DFF8_FOLCA</name>
<evidence type="ECO:0000256" key="4">
    <source>
        <dbReference type="ARBA" id="ARBA00022840"/>
    </source>
</evidence>
<reference evidence="7 8" key="1">
    <citation type="submission" date="2015-12" db="EMBL/GenBank/DDBJ databases">
        <title>The genome of Folsomia candida.</title>
        <authorList>
            <person name="Faddeeva A."/>
            <person name="Derks M.F."/>
            <person name="Anvar Y."/>
            <person name="Smit S."/>
            <person name="Van Straalen N."/>
            <person name="Roelofs D."/>
        </authorList>
    </citation>
    <scope>NUCLEOTIDE SEQUENCE [LARGE SCALE GENOMIC DNA]</scope>
    <source>
        <strain evidence="7 8">VU population</strain>
        <tissue evidence="7">Whole body</tissue>
    </source>
</reference>
<dbReference type="Gene3D" id="1.10.510.10">
    <property type="entry name" value="Transferase(Phosphotransferase) domain 1"/>
    <property type="match status" value="1"/>
</dbReference>
<dbReference type="InterPro" id="IPR050339">
    <property type="entry name" value="CC_SR_Kinase"/>
</dbReference>
<dbReference type="InterPro" id="IPR000719">
    <property type="entry name" value="Prot_kinase_dom"/>
</dbReference>
<dbReference type="OrthoDB" id="20134at2759"/>